<keyword evidence="1" id="KW-0812">Transmembrane</keyword>
<dbReference type="AlphaFoldDB" id="A0A2J9PLH2"/>
<evidence type="ECO:0000256" key="1">
    <source>
        <dbReference type="SAM" id="Phobius"/>
    </source>
</evidence>
<organism evidence="2 3">
    <name type="scientific">Aerococcus viridans</name>
    <dbReference type="NCBI Taxonomy" id="1377"/>
    <lineage>
        <taxon>Bacteria</taxon>
        <taxon>Bacillati</taxon>
        <taxon>Bacillota</taxon>
        <taxon>Bacilli</taxon>
        <taxon>Lactobacillales</taxon>
        <taxon>Aerococcaceae</taxon>
        <taxon>Aerococcus</taxon>
    </lineage>
</organism>
<gene>
    <name evidence="2" type="ORF">A6J77_002610</name>
</gene>
<keyword evidence="1" id="KW-1133">Transmembrane helix</keyword>
<comment type="caution">
    <text evidence="2">The sequence shown here is derived from an EMBL/GenBank/DDBJ whole genome shotgun (WGS) entry which is preliminary data.</text>
</comment>
<reference evidence="3" key="1">
    <citation type="submission" date="2017-12" db="EMBL/GenBank/DDBJ databases">
        <title>FDA dAtabase for Regulatory Grade micrObial Sequences (FDA-ARGOS): Supporting development and validation of Infectious Disease Dx tests.</title>
        <authorList>
            <person name="Hoffmann M."/>
            <person name="Allard M."/>
            <person name="Evans P."/>
            <person name="Brown E."/>
            <person name="Tallon L."/>
            <person name="Sadzewicz L."/>
            <person name="Sengamalay N."/>
            <person name="Ott S."/>
            <person name="Godinez A."/>
            <person name="Nagaraj S."/>
            <person name="Vavikolanu K."/>
            <person name="Aluvathingal J."/>
            <person name="Nadendla S."/>
            <person name="Sichtig H."/>
        </authorList>
    </citation>
    <scope>NUCLEOTIDE SEQUENCE [LARGE SCALE GENOMIC DNA]</scope>
    <source>
        <strain evidence="3">FDAARGOS_249</strain>
    </source>
</reference>
<feature type="transmembrane region" description="Helical" evidence="1">
    <location>
        <begin position="54"/>
        <end position="75"/>
    </location>
</feature>
<proteinExistence type="predicted"/>
<evidence type="ECO:0000313" key="3">
    <source>
        <dbReference type="Proteomes" id="UP000192813"/>
    </source>
</evidence>
<dbReference type="EMBL" id="NBTM02000001">
    <property type="protein sequence ID" value="PNL91182.1"/>
    <property type="molecule type" value="Genomic_DNA"/>
</dbReference>
<protein>
    <submittedName>
        <fullName evidence="2">Uncharacterized protein</fullName>
    </submittedName>
</protein>
<name>A0A2J9PLH2_9LACT</name>
<dbReference type="Proteomes" id="UP000192813">
    <property type="component" value="Unassembled WGS sequence"/>
</dbReference>
<feature type="transmembrane region" description="Helical" evidence="1">
    <location>
        <begin position="27"/>
        <end position="48"/>
    </location>
</feature>
<keyword evidence="1" id="KW-0472">Membrane</keyword>
<accession>A0A2J9PLH2</accession>
<evidence type="ECO:0000313" key="2">
    <source>
        <dbReference type="EMBL" id="PNL91182.1"/>
    </source>
</evidence>
<sequence>MKSLIQFWQHAFNFKQKISWRQALSRILTNLIFIIILFFIALIAPPSWEEPIAYFVQVYTIISIVPTITTIISAIR</sequence>